<reference evidence="6" key="2">
    <citation type="submission" date="2024-04" db="EMBL/GenBank/DDBJ databases">
        <authorList>
            <person name="Chen Y."/>
            <person name="Shah S."/>
            <person name="Dougan E. K."/>
            <person name="Thang M."/>
            <person name="Chan C."/>
        </authorList>
    </citation>
    <scope>NUCLEOTIDE SEQUENCE [LARGE SCALE GENOMIC DNA]</scope>
</reference>
<dbReference type="Proteomes" id="UP001152797">
    <property type="component" value="Unassembled WGS sequence"/>
</dbReference>
<reference evidence="5" key="1">
    <citation type="submission" date="2022-10" db="EMBL/GenBank/DDBJ databases">
        <authorList>
            <person name="Chen Y."/>
            <person name="Dougan E. K."/>
            <person name="Chan C."/>
            <person name="Rhodes N."/>
            <person name="Thang M."/>
        </authorList>
    </citation>
    <scope>NUCLEOTIDE SEQUENCE</scope>
</reference>
<dbReference type="PANTHER" id="PTHR23305">
    <property type="entry name" value="OBG GTPASE FAMILY"/>
    <property type="match status" value="1"/>
</dbReference>
<evidence type="ECO:0000313" key="7">
    <source>
        <dbReference type="EMBL" id="CAL4807878.1"/>
    </source>
</evidence>
<dbReference type="InterPro" id="IPR006073">
    <property type="entry name" value="GTP-bd"/>
</dbReference>
<keyword evidence="1" id="KW-0547">Nucleotide-binding</keyword>
<dbReference type="SUPFAM" id="SSF53474">
    <property type="entry name" value="alpha/beta-Hydrolases"/>
    <property type="match status" value="1"/>
</dbReference>
<feature type="non-terminal residue" evidence="5">
    <location>
        <position position="1"/>
    </location>
</feature>
<gene>
    <name evidence="5" type="ORF">C1SCF055_LOCUS44977</name>
</gene>
<dbReference type="SUPFAM" id="SSF54495">
    <property type="entry name" value="UBC-like"/>
    <property type="match status" value="1"/>
</dbReference>
<dbReference type="PRINTS" id="PR00326">
    <property type="entry name" value="GTP1OBG"/>
</dbReference>
<dbReference type="EMBL" id="CAMXCT030006820">
    <property type="protein sequence ID" value="CAL4807878.1"/>
    <property type="molecule type" value="Genomic_DNA"/>
</dbReference>
<dbReference type="PANTHER" id="PTHR23305:SF1">
    <property type="entry name" value="OBG-TYPE G DOMAIN-CONTAINING PROTEIN"/>
    <property type="match status" value="1"/>
</dbReference>
<dbReference type="InterPro" id="IPR016135">
    <property type="entry name" value="UBQ-conjugating_enzyme/RWD"/>
</dbReference>
<proteinExistence type="predicted"/>
<sequence>VLEEAVAHLGPFDGVLGFSEGGLAAQLACDLAEEDAPSFASLRFCILVASPPLGMRPSRIRSLHFASSKDTVVSIEDSKRCASQFSDADWVEHEGGHGVPHRSEDVRLLATFLEKCRDDWLPLQQASAEDIEQETRINQEQKDEVETLSAMFAEELTIFQPTYPVRLAIKLDVPGSDAASVAEAAALRFVFPPLYPQAPCVCDLDTESLALQVHRRELMEAVEAAREPLGFPSVTAMVQEAQQWIEEHQGQLKAGEAGDSAQGGPSEDEDADEGAWWLVEEAEVDEKLLLAAEKKASELLPDKAEKSAWARQCGAGSYGKPWTFTVGLVGKPSAGKSTLFNAGTRSEKEAAMAPHPFTTIDPNVEPGWFAAPCPSVALKCQDECEPEHGRADHGRRRFPLLVKDVAGLVPGAYLGRGRGNAFLNDLVDADSLVHVVDASGRSDAEGVDHGASKGSGKASDPLEEIGWVRREIHMWIFSNVRAKWDTVRRKAKLARQSVSLQTLAAERLFALFTGYHASQQLAAQVYEATGHRLDILNWGEFDLHLLVACFLRVRFPIVVALNKADTSEATEHIARVQAVLENAAVPVSARSELWLLQQQRKGHLSYLEGGNSVTLAETAPVEVKEQVEMLKQRVLEPYGNTGVMEVLSRAVLQRSPVFCCPVLDFSSLESLPSVASTSGGYAGGYAGATKGKSKLATMLMLRPLSTVEEVHAALKNEQLLRGDLVRAEMLRPSGQVLTLRRDDVLKPEGATAVMRILTNKKAK</sequence>
<feature type="domain" description="OBG-type G" evidence="4">
    <location>
        <begin position="324"/>
        <end position="607"/>
    </location>
</feature>
<dbReference type="InterPro" id="IPR013646">
    <property type="entry name" value="YGR210-like_G4"/>
</dbReference>
<evidence type="ECO:0000313" key="5">
    <source>
        <dbReference type="EMBL" id="CAI4020566.1"/>
    </source>
</evidence>
<dbReference type="GO" id="GO:0016887">
    <property type="term" value="F:ATP hydrolysis activity"/>
    <property type="evidence" value="ECO:0007669"/>
    <property type="project" value="TreeGrafter"/>
</dbReference>
<evidence type="ECO:0000313" key="8">
    <source>
        <dbReference type="Proteomes" id="UP001152797"/>
    </source>
</evidence>
<comment type="caution">
    <text evidence="5">The sequence shown here is derived from an EMBL/GenBank/DDBJ whole genome shotgun (WGS) entry which is preliminary data.</text>
</comment>
<accession>A0A9P1GSP8</accession>
<keyword evidence="8" id="KW-1185">Reference proteome</keyword>
<dbReference type="AlphaFoldDB" id="A0A9P1GSP8"/>
<dbReference type="Pfam" id="PF03959">
    <property type="entry name" value="FSH1"/>
    <property type="match status" value="1"/>
</dbReference>
<dbReference type="SUPFAM" id="SSF52540">
    <property type="entry name" value="P-loop containing nucleoside triphosphate hydrolases"/>
    <property type="match status" value="1"/>
</dbReference>
<dbReference type="PROSITE" id="PS50908">
    <property type="entry name" value="RWD"/>
    <property type="match status" value="1"/>
</dbReference>
<dbReference type="Pfam" id="PF01926">
    <property type="entry name" value="MMR_HSR1"/>
    <property type="match status" value="1"/>
</dbReference>
<dbReference type="Gene3D" id="3.10.110.10">
    <property type="entry name" value="Ubiquitin Conjugating Enzyme"/>
    <property type="match status" value="1"/>
</dbReference>
<dbReference type="Gene3D" id="1.10.8.470">
    <property type="match status" value="1"/>
</dbReference>
<dbReference type="GO" id="GO:0005525">
    <property type="term" value="F:GTP binding"/>
    <property type="evidence" value="ECO:0007669"/>
    <property type="project" value="InterPro"/>
</dbReference>
<dbReference type="InterPro" id="IPR005645">
    <property type="entry name" value="FSH-like_dom"/>
</dbReference>
<dbReference type="Gene3D" id="3.40.50.1820">
    <property type="entry name" value="alpha/beta hydrolase"/>
    <property type="match status" value="1"/>
</dbReference>
<dbReference type="InterPro" id="IPR031167">
    <property type="entry name" value="G_OBG"/>
</dbReference>
<dbReference type="GO" id="GO:0005737">
    <property type="term" value="C:cytoplasm"/>
    <property type="evidence" value="ECO:0007669"/>
    <property type="project" value="TreeGrafter"/>
</dbReference>
<dbReference type="Pfam" id="PF08438">
    <property type="entry name" value="YGR210-like_G4"/>
    <property type="match status" value="1"/>
</dbReference>
<organism evidence="5">
    <name type="scientific">Cladocopium goreaui</name>
    <dbReference type="NCBI Taxonomy" id="2562237"/>
    <lineage>
        <taxon>Eukaryota</taxon>
        <taxon>Sar</taxon>
        <taxon>Alveolata</taxon>
        <taxon>Dinophyceae</taxon>
        <taxon>Suessiales</taxon>
        <taxon>Symbiodiniaceae</taxon>
        <taxon>Cladocopium</taxon>
    </lineage>
</organism>
<evidence type="ECO:0000313" key="6">
    <source>
        <dbReference type="EMBL" id="CAL1173941.1"/>
    </source>
</evidence>
<dbReference type="InterPro" id="IPR006575">
    <property type="entry name" value="RWD_dom"/>
</dbReference>
<dbReference type="EMBL" id="CAMXCT020006820">
    <property type="protein sequence ID" value="CAL1173941.1"/>
    <property type="molecule type" value="Genomic_DNA"/>
</dbReference>
<feature type="region of interest" description="Disordered" evidence="2">
    <location>
        <begin position="249"/>
        <end position="272"/>
    </location>
</feature>
<dbReference type="Gene3D" id="3.40.50.300">
    <property type="entry name" value="P-loop containing nucleotide triphosphate hydrolases"/>
    <property type="match status" value="1"/>
</dbReference>
<dbReference type="EMBL" id="CAMXCT010006820">
    <property type="protein sequence ID" value="CAI4020566.1"/>
    <property type="molecule type" value="Genomic_DNA"/>
</dbReference>
<evidence type="ECO:0000256" key="1">
    <source>
        <dbReference type="ARBA" id="ARBA00022741"/>
    </source>
</evidence>
<feature type="domain" description="RWD" evidence="3">
    <location>
        <begin position="143"/>
        <end position="248"/>
    </location>
</feature>
<protein>
    <submittedName>
        <fullName evidence="7">RWD domain-containing protein</fullName>
    </submittedName>
</protein>
<dbReference type="PROSITE" id="PS51710">
    <property type="entry name" value="G_OBG"/>
    <property type="match status" value="1"/>
</dbReference>
<dbReference type="InterPro" id="IPR027417">
    <property type="entry name" value="P-loop_NTPase"/>
</dbReference>
<name>A0A9P1GSP8_9DINO</name>
<evidence type="ECO:0000259" key="4">
    <source>
        <dbReference type="PROSITE" id="PS51710"/>
    </source>
</evidence>
<dbReference type="OrthoDB" id="545683at2759"/>
<evidence type="ECO:0000259" key="3">
    <source>
        <dbReference type="PROSITE" id="PS50908"/>
    </source>
</evidence>
<evidence type="ECO:0000256" key="2">
    <source>
        <dbReference type="SAM" id="MobiDB-lite"/>
    </source>
</evidence>
<dbReference type="Pfam" id="PF05773">
    <property type="entry name" value="RWD"/>
    <property type="match status" value="1"/>
</dbReference>
<dbReference type="InterPro" id="IPR029058">
    <property type="entry name" value="AB_hydrolase_fold"/>
</dbReference>